<dbReference type="Proteomes" id="UP000887013">
    <property type="component" value="Unassembled WGS sequence"/>
</dbReference>
<comment type="caution">
    <text evidence="2">The sequence shown here is derived from an EMBL/GenBank/DDBJ whole genome shotgun (WGS) entry which is preliminary data.</text>
</comment>
<dbReference type="EMBL" id="BMAW01050968">
    <property type="protein sequence ID" value="GFS77869.1"/>
    <property type="molecule type" value="Genomic_DNA"/>
</dbReference>
<name>A0A8X6MU31_NEPPI</name>
<evidence type="ECO:0000256" key="1">
    <source>
        <dbReference type="SAM" id="MobiDB-lite"/>
    </source>
</evidence>
<protein>
    <submittedName>
        <fullName evidence="2">Uncharacterized protein</fullName>
    </submittedName>
</protein>
<gene>
    <name evidence="2" type="ORF">NPIL_168051</name>
</gene>
<proteinExistence type="predicted"/>
<organism evidence="2 3">
    <name type="scientific">Nephila pilipes</name>
    <name type="common">Giant wood spider</name>
    <name type="synonym">Nephila maculata</name>
    <dbReference type="NCBI Taxonomy" id="299642"/>
    <lineage>
        <taxon>Eukaryota</taxon>
        <taxon>Metazoa</taxon>
        <taxon>Ecdysozoa</taxon>
        <taxon>Arthropoda</taxon>
        <taxon>Chelicerata</taxon>
        <taxon>Arachnida</taxon>
        <taxon>Araneae</taxon>
        <taxon>Araneomorphae</taxon>
        <taxon>Entelegynae</taxon>
        <taxon>Araneoidea</taxon>
        <taxon>Nephilidae</taxon>
        <taxon>Nephila</taxon>
    </lineage>
</organism>
<evidence type="ECO:0000313" key="2">
    <source>
        <dbReference type="EMBL" id="GFS77869.1"/>
    </source>
</evidence>
<sequence>MDFDLEEARGFFNKQQRLTFLSKDDYSGPKEMTPNFLSCLLYVPILSVRKTPRNYQNYHLVPFRNGNDRVRSFSGQSTAQLQTPLPMKGPGLSSGVR</sequence>
<dbReference type="AlphaFoldDB" id="A0A8X6MU31"/>
<feature type="region of interest" description="Disordered" evidence="1">
    <location>
        <begin position="71"/>
        <end position="97"/>
    </location>
</feature>
<feature type="compositionally biased region" description="Polar residues" evidence="1">
    <location>
        <begin position="73"/>
        <end position="83"/>
    </location>
</feature>
<accession>A0A8X6MU31</accession>
<keyword evidence="3" id="KW-1185">Reference proteome</keyword>
<evidence type="ECO:0000313" key="3">
    <source>
        <dbReference type="Proteomes" id="UP000887013"/>
    </source>
</evidence>
<reference evidence="2" key="1">
    <citation type="submission" date="2020-08" db="EMBL/GenBank/DDBJ databases">
        <title>Multicomponent nature underlies the extraordinary mechanical properties of spider dragline silk.</title>
        <authorList>
            <person name="Kono N."/>
            <person name="Nakamura H."/>
            <person name="Mori M."/>
            <person name="Yoshida Y."/>
            <person name="Ohtoshi R."/>
            <person name="Malay A.D."/>
            <person name="Moran D.A.P."/>
            <person name="Tomita M."/>
            <person name="Numata K."/>
            <person name="Arakawa K."/>
        </authorList>
    </citation>
    <scope>NUCLEOTIDE SEQUENCE</scope>
</reference>